<feature type="compositionally biased region" description="Basic residues" evidence="1">
    <location>
        <begin position="13"/>
        <end position="23"/>
    </location>
</feature>
<dbReference type="Proteomes" id="UP000188268">
    <property type="component" value="Unassembled WGS sequence"/>
</dbReference>
<evidence type="ECO:0000256" key="1">
    <source>
        <dbReference type="SAM" id="MobiDB-lite"/>
    </source>
</evidence>
<dbReference type="EMBL" id="AWWV01010966">
    <property type="protein sequence ID" value="OMO75754.1"/>
    <property type="molecule type" value="Genomic_DNA"/>
</dbReference>
<feature type="region of interest" description="Disordered" evidence="1">
    <location>
        <begin position="1"/>
        <end position="31"/>
    </location>
</feature>
<comment type="caution">
    <text evidence="2">The sequence shown here is derived from an EMBL/GenBank/DDBJ whole genome shotgun (WGS) entry which is preliminary data.</text>
</comment>
<evidence type="ECO:0000313" key="2">
    <source>
        <dbReference type="EMBL" id="OMO75754.1"/>
    </source>
</evidence>
<dbReference type="Gramene" id="OMO75754">
    <property type="protein sequence ID" value="OMO75754"/>
    <property type="gene ID" value="CCACVL1_16054"/>
</dbReference>
<protein>
    <submittedName>
        <fullName evidence="2">Uncharacterized protein</fullName>
    </submittedName>
</protein>
<gene>
    <name evidence="2" type="ORF">CCACVL1_16054</name>
</gene>
<organism evidence="2 3">
    <name type="scientific">Corchorus capsularis</name>
    <name type="common">Jute</name>
    <dbReference type="NCBI Taxonomy" id="210143"/>
    <lineage>
        <taxon>Eukaryota</taxon>
        <taxon>Viridiplantae</taxon>
        <taxon>Streptophyta</taxon>
        <taxon>Embryophyta</taxon>
        <taxon>Tracheophyta</taxon>
        <taxon>Spermatophyta</taxon>
        <taxon>Magnoliopsida</taxon>
        <taxon>eudicotyledons</taxon>
        <taxon>Gunneridae</taxon>
        <taxon>Pentapetalae</taxon>
        <taxon>rosids</taxon>
        <taxon>malvids</taxon>
        <taxon>Malvales</taxon>
        <taxon>Malvaceae</taxon>
        <taxon>Grewioideae</taxon>
        <taxon>Apeibeae</taxon>
        <taxon>Corchorus</taxon>
    </lineage>
</organism>
<keyword evidence="3" id="KW-1185">Reference proteome</keyword>
<dbReference type="OrthoDB" id="10341945at2759"/>
<name>A0A1R3HZH8_COCAP</name>
<dbReference type="AlphaFoldDB" id="A0A1R3HZH8"/>
<reference evidence="2 3" key="1">
    <citation type="submission" date="2013-09" db="EMBL/GenBank/DDBJ databases">
        <title>Corchorus capsularis genome sequencing.</title>
        <authorList>
            <person name="Alam M."/>
            <person name="Haque M.S."/>
            <person name="Islam M.S."/>
            <person name="Emdad E.M."/>
            <person name="Islam M.M."/>
            <person name="Ahmed B."/>
            <person name="Halim A."/>
            <person name="Hossen Q.M.M."/>
            <person name="Hossain M.Z."/>
            <person name="Ahmed R."/>
            <person name="Khan M.M."/>
            <person name="Islam R."/>
            <person name="Rashid M.M."/>
            <person name="Khan S.A."/>
            <person name="Rahman M.S."/>
            <person name="Alam M."/>
        </authorList>
    </citation>
    <scope>NUCLEOTIDE SEQUENCE [LARGE SCALE GENOMIC DNA]</scope>
    <source>
        <strain evidence="3">cv. CVL-1</strain>
        <tissue evidence="2">Whole seedling</tissue>
    </source>
</reference>
<evidence type="ECO:0000313" key="3">
    <source>
        <dbReference type="Proteomes" id="UP000188268"/>
    </source>
</evidence>
<proteinExistence type="predicted"/>
<sequence length="50" mass="5816">MATLSSAGERDVKHYKRENRKRGPKPESRIGCEAHMRILKRGDKFVVTQF</sequence>
<accession>A0A1R3HZH8</accession>